<dbReference type="EMBL" id="BAAAZP010000008">
    <property type="protein sequence ID" value="GAA3645033.1"/>
    <property type="molecule type" value="Genomic_DNA"/>
</dbReference>
<sequence length="85" mass="8657">MPLAPAMTGRPPSSRAVCEAYDCRRGTGPDPTVKLSPTNITTGASRSAGDGGTAPPAEVLPHADPDSIAISRANRVRPGMTTSGR</sequence>
<evidence type="ECO:0000313" key="3">
    <source>
        <dbReference type="Proteomes" id="UP001500902"/>
    </source>
</evidence>
<keyword evidence="3" id="KW-1185">Reference proteome</keyword>
<comment type="caution">
    <text evidence="2">The sequence shown here is derived from an EMBL/GenBank/DDBJ whole genome shotgun (WGS) entry which is preliminary data.</text>
</comment>
<evidence type="ECO:0000256" key="1">
    <source>
        <dbReference type="SAM" id="MobiDB-lite"/>
    </source>
</evidence>
<organism evidence="2 3">
    <name type="scientific">Nonomuraea antimicrobica</name>
    <dbReference type="NCBI Taxonomy" id="561173"/>
    <lineage>
        <taxon>Bacteria</taxon>
        <taxon>Bacillati</taxon>
        <taxon>Actinomycetota</taxon>
        <taxon>Actinomycetes</taxon>
        <taxon>Streptosporangiales</taxon>
        <taxon>Streptosporangiaceae</taxon>
        <taxon>Nonomuraea</taxon>
    </lineage>
</organism>
<accession>A0ABP7B1V9</accession>
<feature type="compositionally biased region" description="Polar residues" evidence="1">
    <location>
        <begin position="35"/>
        <end position="45"/>
    </location>
</feature>
<proteinExistence type="predicted"/>
<name>A0ABP7B1V9_9ACTN</name>
<dbReference type="Proteomes" id="UP001500902">
    <property type="component" value="Unassembled WGS sequence"/>
</dbReference>
<reference evidence="3" key="1">
    <citation type="journal article" date="2019" name="Int. J. Syst. Evol. Microbiol.">
        <title>The Global Catalogue of Microorganisms (GCM) 10K type strain sequencing project: providing services to taxonomists for standard genome sequencing and annotation.</title>
        <authorList>
            <consortium name="The Broad Institute Genomics Platform"/>
            <consortium name="The Broad Institute Genome Sequencing Center for Infectious Disease"/>
            <person name="Wu L."/>
            <person name="Ma J."/>
        </authorList>
    </citation>
    <scope>NUCLEOTIDE SEQUENCE [LARGE SCALE GENOMIC DNA]</scope>
    <source>
        <strain evidence="3">JCM 16904</strain>
    </source>
</reference>
<feature type="region of interest" description="Disordered" evidence="1">
    <location>
        <begin position="24"/>
        <end position="85"/>
    </location>
</feature>
<gene>
    <name evidence="2" type="ORF">GCM10022224_004470</name>
</gene>
<protein>
    <submittedName>
        <fullName evidence="2">Uncharacterized protein</fullName>
    </submittedName>
</protein>
<evidence type="ECO:0000313" key="2">
    <source>
        <dbReference type="EMBL" id="GAA3645033.1"/>
    </source>
</evidence>